<dbReference type="AlphaFoldDB" id="A0A0E9TRV6"/>
<sequence>MTSHQAAILIILQLWRRPRSFEGNNLCKHLQEI</sequence>
<reference evidence="1" key="1">
    <citation type="submission" date="2014-11" db="EMBL/GenBank/DDBJ databases">
        <authorList>
            <person name="Amaro Gonzalez C."/>
        </authorList>
    </citation>
    <scope>NUCLEOTIDE SEQUENCE</scope>
</reference>
<accession>A0A0E9TRV6</accession>
<name>A0A0E9TRV6_ANGAN</name>
<reference evidence="1" key="2">
    <citation type="journal article" date="2015" name="Fish Shellfish Immunol.">
        <title>Early steps in the European eel (Anguilla anguilla)-Vibrio vulnificus interaction in the gills: Role of the RtxA13 toxin.</title>
        <authorList>
            <person name="Callol A."/>
            <person name="Pajuelo D."/>
            <person name="Ebbesson L."/>
            <person name="Teles M."/>
            <person name="MacKenzie S."/>
            <person name="Amaro C."/>
        </authorList>
    </citation>
    <scope>NUCLEOTIDE SEQUENCE</scope>
</reference>
<dbReference type="EMBL" id="GBXM01052143">
    <property type="protein sequence ID" value="JAH56434.1"/>
    <property type="molecule type" value="Transcribed_RNA"/>
</dbReference>
<organism evidence="1">
    <name type="scientific">Anguilla anguilla</name>
    <name type="common">European freshwater eel</name>
    <name type="synonym">Muraena anguilla</name>
    <dbReference type="NCBI Taxonomy" id="7936"/>
    <lineage>
        <taxon>Eukaryota</taxon>
        <taxon>Metazoa</taxon>
        <taxon>Chordata</taxon>
        <taxon>Craniata</taxon>
        <taxon>Vertebrata</taxon>
        <taxon>Euteleostomi</taxon>
        <taxon>Actinopterygii</taxon>
        <taxon>Neopterygii</taxon>
        <taxon>Teleostei</taxon>
        <taxon>Anguilliformes</taxon>
        <taxon>Anguillidae</taxon>
        <taxon>Anguilla</taxon>
    </lineage>
</organism>
<evidence type="ECO:0000313" key="1">
    <source>
        <dbReference type="EMBL" id="JAH56434.1"/>
    </source>
</evidence>
<protein>
    <submittedName>
        <fullName evidence="1">Uncharacterized protein</fullName>
    </submittedName>
</protein>
<proteinExistence type="predicted"/>